<evidence type="ECO:0000313" key="12">
    <source>
        <dbReference type="Proteomes" id="UP000199337"/>
    </source>
</evidence>
<dbReference type="FunFam" id="3.40.50.300:FF:000287">
    <property type="entry name" value="Multidrug ABC transporter ATP-binding protein"/>
    <property type="match status" value="1"/>
</dbReference>
<keyword evidence="3 8" id="KW-0812">Transmembrane</keyword>
<feature type="transmembrane region" description="Helical" evidence="8">
    <location>
        <begin position="171"/>
        <end position="191"/>
    </location>
</feature>
<dbReference type="GO" id="GO:0005524">
    <property type="term" value="F:ATP binding"/>
    <property type="evidence" value="ECO:0007669"/>
    <property type="project" value="UniProtKB-KW"/>
</dbReference>
<evidence type="ECO:0000256" key="8">
    <source>
        <dbReference type="SAM" id="Phobius"/>
    </source>
</evidence>
<dbReference type="InterPro" id="IPR036640">
    <property type="entry name" value="ABC1_TM_sf"/>
</dbReference>
<name>A0A1I2T152_9FIRM</name>
<dbReference type="Pfam" id="PF00664">
    <property type="entry name" value="ABC_membrane"/>
    <property type="match status" value="1"/>
</dbReference>
<dbReference type="STRING" id="341036.SAMN05660649_02078"/>
<feature type="transmembrane region" description="Helical" evidence="8">
    <location>
        <begin position="45"/>
        <end position="64"/>
    </location>
</feature>
<evidence type="ECO:0000259" key="10">
    <source>
        <dbReference type="PROSITE" id="PS50929"/>
    </source>
</evidence>
<keyword evidence="2" id="KW-0813">Transport</keyword>
<feature type="transmembrane region" description="Helical" evidence="8">
    <location>
        <begin position="287"/>
        <end position="305"/>
    </location>
</feature>
<evidence type="ECO:0000256" key="6">
    <source>
        <dbReference type="ARBA" id="ARBA00022989"/>
    </source>
</evidence>
<evidence type="ECO:0000256" key="3">
    <source>
        <dbReference type="ARBA" id="ARBA00022692"/>
    </source>
</evidence>
<keyword evidence="7 8" id="KW-0472">Membrane</keyword>
<dbReference type="SUPFAM" id="SSF52540">
    <property type="entry name" value="P-loop containing nucleoside triphosphate hydrolases"/>
    <property type="match status" value="1"/>
</dbReference>
<keyword evidence="5 11" id="KW-0067">ATP-binding</keyword>
<keyword evidence="4" id="KW-0547">Nucleotide-binding</keyword>
<evidence type="ECO:0000313" key="11">
    <source>
        <dbReference type="EMBL" id="SFG57889.1"/>
    </source>
</evidence>
<dbReference type="PROSITE" id="PS50929">
    <property type="entry name" value="ABC_TM1F"/>
    <property type="match status" value="1"/>
</dbReference>
<dbReference type="InterPro" id="IPR027417">
    <property type="entry name" value="P-loop_NTPase"/>
</dbReference>
<sequence length="591" mass="65133">MRGGTALSGLLTRVHLAGFARLLVYLRPYWKGMAISVSSGTFHHLFAIAGMALAAYLVGLAATGGGREQIWPFLPVLALLVTLRVIMYFTDMYVAHEVAFRILVEFRIKIYQAVERVAPAYLLNMRSGQLASTLMADTEVLEWFFAHTAGSFLVAVLVSLVTLVMLGLVHWLLPLAVLPWMIVLFSVPFWLRIRADRQGRDTRDKLAEINSEAVDGVQGLREIISFNYEKGFLDRLRLYSDRLGHSLVVYGKRLGFEGAMLNIFSSLAIICVLGLSAYLIVNGRMGYSWLPVAVILSVSIFIPILEISNMARNFGIITAAVDRVYAVMETPETVRDSAAGAPAAVPKAEISFGEVWFRYRNELPDVLKNVSFTVGEGETVALVGHSGAGKTTCINLLQRFWDVQRGRIAIGGIDLRELPLEYLRGLITVVPQDIYLFNASIMENIRLGRPEATAAEVREAARAAYIHEFITGLPDGYDTVAGERGVKMSGGQKQRIAIARALLKNSPILIMDEALSSLDTENERLLQKSIKNLRRGRTTIIVAHRLSTFRDADKLVVLDNGEMVETGTHAELVSKGGYYSSFISSQAAAAS</sequence>
<dbReference type="InterPro" id="IPR003439">
    <property type="entry name" value="ABC_transporter-like_ATP-bd"/>
</dbReference>
<dbReference type="InterPro" id="IPR017871">
    <property type="entry name" value="ABC_transporter-like_CS"/>
</dbReference>
<evidence type="ECO:0000256" key="2">
    <source>
        <dbReference type="ARBA" id="ARBA00022448"/>
    </source>
</evidence>
<feature type="transmembrane region" description="Helical" evidence="8">
    <location>
        <begin position="6"/>
        <end position="24"/>
    </location>
</feature>
<gene>
    <name evidence="11" type="ORF">SAMN05660649_02078</name>
</gene>
<proteinExistence type="predicted"/>
<evidence type="ECO:0000256" key="1">
    <source>
        <dbReference type="ARBA" id="ARBA00004651"/>
    </source>
</evidence>
<dbReference type="Gene3D" id="3.40.50.300">
    <property type="entry name" value="P-loop containing nucleotide triphosphate hydrolases"/>
    <property type="match status" value="1"/>
</dbReference>
<feature type="transmembrane region" description="Helical" evidence="8">
    <location>
        <begin position="143"/>
        <end position="165"/>
    </location>
</feature>
<organism evidence="11 12">
    <name type="scientific">Desulfotruncus arcticus DSM 17038</name>
    <dbReference type="NCBI Taxonomy" id="1121424"/>
    <lineage>
        <taxon>Bacteria</taxon>
        <taxon>Bacillati</taxon>
        <taxon>Bacillota</taxon>
        <taxon>Clostridia</taxon>
        <taxon>Eubacteriales</taxon>
        <taxon>Desulfallaceae</taxon>
        <taxon>Desulfotruncus</taxon>
    </lineage>
</organism>
<dbReference type="EMBL" id="FOOX01000006">
    <property type="protein sequence ID" value="SFG57889.1"/>
    <property type="molecule type" value="Genomic_DNA"/>
</dbReference>
<dbReference type="GO" id="GO:0015421">
    <property type="term" value="F:ABC-type oligopeptide transporter activity"/>
    <property type="evidence" value="ECO:0007669"/>
    <property type="project" value="TreeGrafter"/>
</dbReference>
<comment type="subcellular location">
    <subcellularLocation>
        <location evidence="1">Cell membrane</location>
        <topology evidence="1">Multi-pass membrane protein</topology>
    </subcellularLocation>
</comment>
<feature type="domain" description="ABC transmembrane type-1" evidence="10">
    <location>
        <begin position="45"/>
        <end position="314"/>
    </location>
</feature>
<accession>A0A1I2T152</accession>
<reference evidence="12" key="1">
    <citation type="submission" date="2016-10" db="EMBL/GenBank/DDBJ databases">
        <authorList>
            <person name="Varghese N."/>
            <person name="Submissions S."/>
        </authorList>
    </citation>
    <scope>NUCLEOTIDE SEQUENCE [LARGE SCALE GENOMIC DNA]</scope>
    <source>
        <strain evidence="12">DSM 17038</strain>
    </source>
</reference>
<evidence type="ECO:0000256" key="5">
    <source>
        <dbReference type="ARBA" id="ARBA00022840"/>
    </source>
</evidence>
<dbReference type="InterPro" id="IPR003593">
    <property type="entry name" value="AAA+_ATPase"/>
</dbReference>
<dbReference type="Proteomes" id="UP000199337">
    <property type="component" value="Unassembled WGS sequence"/>
</dbReference>
<dbReference type="PROSITE" id="PS50893">
    <property type="entry name" value="ABC_TRANSPORTER_2"/>
    <property type="match status" value="1"/>
</dbReference>
<dbReference type="GO" id="GO:0005886">
    <property type="term" value="C:plasma membrane"/>
    <property type="evidence" value="ECO:0007669"/>
    <property type="project" value="UniProtKB-SubCell"/>
</dbReference>
<dbReference type="InterPro" id="IPR039421">
    <property type="entry name" value="Type_1_exporter"/>
</dbReference>
<dbReference type="PANTHER" id="PTHR43394">
    <property type="entry name" value="ATP-DEPENDENT PERMEASE MDL1, MITOCHONDRIAL"/>
    <property type="match status" value="1"/>
</dbReference>
<dbReference type="Pfam" id="PF00005">
    <property type="entry name" value="ABC_tran"/>
    <property type="match status" value="1"/>
</dbReference>
<feature type="transmembrane region" description="Helical" evidence="8">
    <location>
        <begin position="259"/>
        <end position="281"/>
    </location>
</feature>
<dbReference type="InterPro" id="IPR011527">
    <property type="entry name" value="ABC1_TM_dom"/>
</dbReference>
<feature type="domain" description="ABC transporter" evidence="9">
    <location>
        <begin position="350"/>
        <end position="585"/>
    </location>
</feature>
<dbReference type="PROSITE" id="PS00211">
    <property type="entry name" value="ABC_TRANSPORTER_1"/>
    <property type="match status" value="1"/>
</dbReference>
<keyword evidence="6 8" id="KW-1133">Transmembrane helix</keyword>
<dbReference type="GO" id="GO:0016887">
    <property type="term" value="F:ATP hydrolysis activity"/>
    <property type="evidence" value="ECO:0007669"/>
    <property type="project" value="InterPro"/>
</dbReference>
<evidence type="ECO:0000259" key="9">
    <source>
        <dbReference type="PROSITE" id="PS50893"/>
    </source>
</evidence>
<dbReference type="SMART" id="SM00382">
    <property type="entry name" value="AAA"/>
    <property type="match status" value="1"/>
</dbReference>
<dbReference type="PANTHER" id="PTHR43394:SF1">
    <property type="entry name" value="ATP-BINDING CASSETTE SUB-FAMILY B MEMBER 10, MITOCHONDRIAL"/>
    <property type="match status" value="1"/>
</dbReference>
<protein>
    <submittedName>
        <fullName evidence="11">ATP-binding cassette, subfamily B</fullName>
    </submittedName>
</protein>
<dbReference type="AlphaFoldDB" id="A0A1I2T152"/>
<dbReference type="SUPFAM" id="SSF90123">
    <property type="entry name" value="ABC transporter transmembrane region"/>
    <property type="match status" value="1"/>
</dbReference>
<evidence type="ECO:0000256" key="7">
    <source>
        <dbReference type="ARBA" id="ARBA00023136"/>
    </source>
</evidence>
<evidence type="ECO:0000256" key="4">
    <source>
        <dbReference type="ARBA" id="ARBA00022741"/>
    </source>
</evidence>
<feature type="transmembrane region" description="Helical" evidence="8">
    <location>
        <begin position="70"/>
        <end position="89"/>
    </location>
</feature>
<keyword evidence="12" id="KW-1185">Reference proteome</keyword>
<dbReference type="Gene3D" id="1.20.1560.10">
    <property type="entry name" value="ABC transporter type 1, transmembrane domain"/>
    <property type="match status" value="1"/>
</dbReference>